<reference evidence="2 3" key="1">
    <citation type="journal article" date="2020" name="BMC Genomics">
        <title>Intraspecific diversification of the crop wild relative Brassica cretica Lam. using demographic model selection.</title>
        <authorList>
            <person name="Kioukis A."/>
            <person name="Michalopoulou V.A."/>
            <person name="Briers L."/>
            <person name="Pirintsos S."/>
            <person name="Studholme D.J."/>
            <person name="Pavlidis P."/>
            <person name="Sarris P.F."/>
        </authorList>
    </citation>
    <scope>NUCLEOTIDE SEQUENCE [LARGE SCALE GENOMIC DNA]</scope>
    <source>
        <strain evidence="3">cv. PFS-1207/04</strain>
    </source>
</reference>
<evidence type="ECO:0000313" key="3">
    <source>
        <dbReference type="Proteomes" id="UP000266723"/>
    </source>
</evidence>
<evidence type="ECO:0000256" key="1">
    <source>
        <dbReference type="SAM" id="MobiDB-lite"/>
    </source>
</evidence>
<organism evidence="2 3">
    <name type="scientific">Brassica cretica</name>
    <name type="common">Mustard</name>
    <dbReference type="NCBI Taxonomy" id="69181"/>
    <lineage>
        <taxon>Eukaryota</taxon>
        <taxon>Viridiplantae</taxon>
        <taxon>Streptophyta</taxon>
        <taxon>Embryophyta</taxon>
        <taxon>Tracheophyta</taxon>
        <taxon>Spermatophyta</taxon>
        <taxon>Magnoliopsida</taxon>
        <taxon>eudicotyledons</taxon>
        <taxon>Gunneridae</taxon>
        <taxon>Pentapetalae</taxon>
        <taxon>rosids</taxon>
        <taxon>malvids</taxon>
        <taxon>Brassicales</taxon>
        <taxon>Brassicaceae</taxon>
        <taxon>Brassiceae</taxon>
        <taxon>Brassica</taxon>
    </lineage>
</organism>
<keyword evidence="3" id="KW-1185">Reference proteome</keyword>
<sequence length="341" mass="38429">MAPDACTAKPRAPHVLQHGQDTCRTPPLLPDVRRHDWNSCKATHHLTHVEHHALVACAETPHAWSIHLVLLHIRMHVLLPCTATPRASVDTQLSGQRKPRSEHSHQATSCFSVHSSDFDSIITLTSLARHVTLPDRGVGLDGQSCSCLIVGWPVGLSSPTLGVGRPSVMFLFDCWPVVRPMLRTVRGCCRGDLGNGSSTKDWKALWKKPGQGFMNGSKCVNWMGAAKISYGNFNRLENIFTSEDDIYPYISWNRNYEVVENAAFHRADEVGDDRIMVLMRMIRTKHHFSDHIWEFEETPEFFWGLHDKQGEDDEVAENDESAQNDEEAPKNDEEVGSDEEF</sequence>
<protein>
    <submittedName>
        <fullName evidence="2">Uncharacterized protein</fullName>
    </submittedName>
</protein>
<feature type="region of interest" description="Disordered" evidence="1">
    <location>
        <begin position="306"/>
        <end position="341"/>
    </location>
</feature>
<accession>A0ABQ7CFL5</accession>
<feature type="compositionally biased region" description="Acidic residues" evidence="1">
    <location>
        <begin position="310"/>
        <end position="326"/>
    </location>
</feature>
<proteinExistence type="predicted"/>
<dbReference type="Proteomes" id="UP000266723">
    <property type="component" value="Unassembled WGS sequence"/>
</dbReference>
<dbReference type="EMBL" id="QGKV02000832">
    <property type="protein sequence ID" value="KAF3551110.1"/>
    <property type="molecule type" value="Genomic_DNA"/>
</dbReference>
<gene>
    <name evidence="2" type="ORF">DY000_02008014</name>
</gene>
<comment type="caution">
    <text evidence="2">The sequence shown here is derived from an EMBL/GenBank/DDBJ whole genome shotgun (WGS) entry which is preliminary data.</text>
</comment>
<evidence type="ECO:0000313" key="2">
    <source>
        <dbReference type="EMBL" id="KAF3551110.1"/>
    </source>
</evidence>
<name>A0ABQ7CFL5_BRACR</name>